<evidence type="ECO:0000256" key="1">
    <source>
        <dbReference type="SAM" id="Phobius"/>
    </source>
</evidence>
<organism evidence="2 3">
    <name type="scientific">Aurantibacter aestuarii</name>
    <dbReference type="NCBI Taxonomy" id="1266046"/>
    <lineage>
        <taxon>Bacteria</taxon>
        <taxon>Pseudomonadati</taxon>
        <taxon>Bacteroidota</taxon>
        <taxon>Flavobacteriia</taxon>
        <taxon>Flavobacteriales</taxon>
        <taxon>Flavobacteriaceae</taxon>
        <taxon>Aurantibacter</taxon>
    </lineage>
</organism>
<dbReference type="OrthoDB" id="1133049at2"/>
<accession>A0A2T1N6W6</accession>
<reference evidence="2 3" key="1">
    <citation type="submission" date="2018-03" db="EMBL/GenBank/DDBJ databases">
        <title>Mesoflavibacter sp. HG37 and Mesoflavibacter sp. HG96 sp.nov., two marine bacteria isolated from seawater of Western Pacific Ocean.</title>
        <authorList>
            <person name="Cheng H."/>
            <person name="Wu Y.-H."/>
            <person name="Guo L.-L."/>
            <person name="Xu X.-W."/>
        </authorList>
    </citation>
    <scope>NUCLEOTIDE SEQUENCE [LARGE SCALE GENOMIC DNA]</scope>
    <source>
        <strain evidence="2 3">KCTC 32269</strain>
    </source>
</reference>
<feature type="transmembrane region" description="Helical" evidence="1">
    <location>
        <begin position="6"/>
        <end position="25"/>
    </location>
</feature>
<keyword evidence="1" id="KW-0812">Transmembrane</keyword>
<dbReference type="Proteomes" id="UP000238426">
    <property type="component" value="Unassembled WGS sequence"/>
</dbReference>
<gene>
    <name evidence="2" type="ORF">C7H52_11075</name>
</gene>
<comment type="caution">
    <text evidence="2">The sequence shown here is derived from an EMBL/GenBank/DDBJ whole genome shotgun (WGS) entry which is preliminary data.</text>
</comment>
<keyword evidence="1" id="KW-0472">Membrane</keyword>
<keyword evidence="1" id="KW-1133">Transmembrane helix</keyword>
<dbReference type="AlphaFoldDB" id="A0A2T1N6W6"/>
<sequence length="246" mass="29143">MKKGYLSLVFIFIVAFGFCIGIFYLSEYLREKTIQDKDLLELKKEKEKFDRQQALKTKYKLETHIRFLYGLTIKDAKPVDNFEVGEDELVPFSNPYEKTYNDLEFSNSVNNQQNTLIENKTNSDLILFKLINGIDQTIYIPKNESTFIEIRKKDTLAFYYGERFVNTYFSHFKENTGISSLYEIGSLTNDLPKKITVNAFETINKDSKKRKLLKNYQPITFEKITVNELPHINDLYADYYKKHYRK</sequence>
<protein>
    <submittedName>
        <fullName evidence="2">Uncharacterized protein</fullName>
    </submittedName>
</protein>
<evidence type="ECO:0000313" key="3">
    <source>
        <dbReference type="Proteomes" id="UP000238426"/>
    </source>
</evidence>
<proteinExistence type="predicted"/>
<name>A0A2T1N6W6_9FLAO</name>
<dbReference type="EMBL" id="PXOQ01000012">
    <property type="protein sequence ID" value="PSG87342.1"/>
    <property type="molecule type" value="Genomic_DNA"/>
</dbReference>
<dbReference type="RefSeq" id="WP_106463979.1">
    <property type="nucleotide sequence ID" value="NZ_PXOQ01000012.1"/>
</dbReference>
<evidence type="ECO:0000313" key="2">
    <source>
        <dbReference type="EMBL" id="PSG87342.1"/>
    </source>
</evidence>
<keyword evidence="3" id="KW-1185">Reference proteome</keyword>